<feature type="region of interest" description="Disordered" evidence="1">
    <location>
        <begin position="54"/>
        <end position="87"/>
    </location>
</feature>
<sequence length="87" mass="10273">METICHFCDIWIGRNKAKIIDFNYESRKATPFQFVDTMAKKQLKDKKILKNDDELRNDRNYDSEDSEESRNEVILSGSNQIKKEIQG</sequence>
<dbReference type="Proteomes" id="UP000267606">
    <property type="component" value="Unassembled WGS sequence"/>
</dbReference>
<reference evidence="4" key="1">
    <citation type="submission" date="2016-06" db="UniProtKB">
        <authorList>
            <consortium name="WormBaseParasite"/>
        </authorList>
    </citation>
    <scope>IDENTIFICATION</scope>
</reference>
<dbReference type="AlphaFoldDB" id="A0A183GY18"/>
<name>A0A183GY18_9BILA</name>
<accession>A0A183GY18</accession>
<reference evidence="2 3" key="2">
    <citation type="submission" date="2018-11" db="EMBL/GenBank/DDBJ databases">
        <authorList>
            <consortium name="Pathogen Informatics"/>
        </authorList>
    </citation>
    <scope>NUCLEOTIDE SEQUENCE [LARGE SCALE GENOMIC DNA]</scope>
</reference>
<keyword evidence="3" id="KW-1185">Reference proteome</keyword>
<organism evidence="4">
    <name type="scientific">Onchocerca flexuosa</name>
    <dbReference type="NCBI Taxonomy" id="387005"/>
    <lineage>
        <taxon>Eukaryota</taxon>
        <taxon>Metazoa</taxon>
        <taxon>Ecdysozoa</taxon>
        <taxon>Nematoda</taxon>
        <taxon>Chromadorea</taxon>
        <taxon>Rhabditida</taxon>
        <taxon>Spirurina</taxon>
        <taxon>Spiruromorpha</taxon>
        <taxon>Filarioidea</taxon>
        <taxon>Onchocercidae</taxon>
        <taxon>Onchocerca</taxon>
    </lineage>
</organism>
<evidence type="ECO:0000256" key="1">
    <source>
        <dbReference type="SAM" id="MobiDB-lite"/>
    </source>
</evidence>
<dbReference type="WBParaSite" id="OFLC_0000012701-mRNA-1">
    <property type="protein sequence ID" value="OFLC_0000012701-mRNA-1"/>
    <property type="gene ID" value="OFLC_0000012701"/>
</dbReference>
<evidence type="ECO:0000313" key="2">
    <source>
        <dbReference type="EMBL" id="VDO24651.1"/>
    </source>
</evidence>
<protein>
    <submittedName>
        <fullName evidence="2 4">Uncharacterized protein</fullName>
    </submittedName>
</protein>
<proteinExistence type="predicted"/>
<evidence type="ECO:0000313" key="3">
    <source>
        <dbReference type="Proteomes" id="UP000267606"/>
    </source>
</evidence>
<evidence type="ECO:0000313" key="4">
    <source>
        <dbReference type="WBParaSite" id="OFLC_0000012701-mRNA-1"/>
    </source>
</evidence>
<gene>
    <name evidence="2" type="ORF">OFLC_LOCUS128</name>
</gene>
<dbReference type="EMBL" id="UZAJ01000031">
    <property type="protein sequence ID" value="VDO24651.1"/>
    <property type="molecule type" value="Genomic_DNA"/>
</dbReference>